<proteinExistence type="predicted"/>
<protein>
    <submittedName>
        <fullName evidence="1">Uncharacterized protein</fullName>
    </submittedName>
</protein>
<dbReference type="AlphaFoldDB" id="A0A5B7IXR8"/>
<sequence length="77" mass="8334">MPYFVTAGRVVVYSQIAHAQKTHLNTLSQPHYITGHRFPMVPGGTGGTNSRTGSCPALLPKRQLGDTFQALHVTLSD</sequence>
<reference evidence="1 2" key="1">
    <citation type="submission" date="2019-05" db="EMBL/GenBank/DDBJ databases">
        <title>Another draft genome of Portunus trituberculatus and its Hox gene families provides insights of decapod evolution.</title>
        <authorList>
            <person name="Jeong J.-H."/>
            <person name="Song I."/>
            <person name="Kim S."/>
            <person name="Choi T."/>
            <person name="Kim D."/>
            <person name="Ryu S."/>
            <person name="Kim W."/>
        </authorList>
    </citation>
    <scope>NUCLEOTIDE SEQUENCE [LARGE SCALE GENOMIC DNA]</scope>
    <source>
        <tissue evidence="1">Muscle</tissue>
    </source>
</reference>
<organism evidence="1 2">
    <name type="scientific">Portunus trituberculatus</name>
    <name type="common">Swimming crab</name>
    <name type="synonym">Neptunus trituberculatus</name>
    <dbReference type="NCBI Taxonomy" id="210409"/>
    <lineage>
        <taxon>Eukaryota</taxon>
        <taxon>Metazoa</taxon>
        <taxon>Ecdysozoa</taxon>
        <taxon>Arthropoda</taxon>
        <taxon>Crustacea</taxon>
        <taxon>Multicrustacea</taxon>
        <taxon>Malacostraca</taxon>
        <taxon>Eumalacostraca</taxon>
        <taxon>Eucarida</taxon>
        <taxon>Decapoda</taxon>
        <taxon>Pleocyemata</taxon>
        <taxon>Brachyura</taxon>
        <taxon>Eubrachyura</taxon>
        <taxon>Portunoidea</taxon>
        <taxon>Portunidae</taxon>
        <taxon>Portuninae</taxon>
        <taxon>Portunus</taxon>
    </lineage>
</organism>
<name>A0A5B7IXR8_PORTR</name>
<evidence type="ECO:0000313" key="2">
    <source>
        <dbReference type="Proteomes" id="UP000324222"/>
    </source>
</evidence>
<keyword evidence="2" id="KW-1185">Reference proteome</keyword>
<gene>
    <name evidence="1" type="ORF">E2C01_085408</name>
</gene>
<accession>A0A5B7IXR8</accession>
<evidence type="ECO:0000313" key="1">
    <source>
        <dbReference type="EMBL" id="MPC90421.1"/>
    </source>
</evidence>
<dbReference type="Proteomes" id="UP000324222">
    <property type="component" value="Unassembled WGS sequence"/>
</dbReference>
<dbReference type="EMBL" id="VSRR010084356">
    <property type="protein sequence ID" value="MPC90421.1"/>
    <property type="molecule type" value="Genomic_DNA"/>
</dbReference>
<comment type="caution">
    <text evidence="1">The sequence shown here is derived from an EMBL/GenBank/DDBJ whole genome shotgun (WGS) entry which is preliminary data.</text>
</comment>